<sequence>MAEASTEEEAIVLIDIKEVVKTKVTRDKREGVGVCVEFENDLFDEKGNKIGTCVGTGVLSANGEGEDERFQLFSATDHFEDGSVLWTGPAPHLPAEPTKEHAVQAVGTSGRYLGKKGTRHFQLVDRPDGETTILRSSLFLRG</sequence>
<reference evidence="2" key="1">
    <citation type="journal article" date="2015" name="J. Am. Chem. Soc.">
        <title>Biosynthesis of versipelostatin: identification of an enzyme-catalyzed [4+2]-cycloaddition required for macrocyclization of spirotetronate-containing polyketides.</title>
        <authorList>
            <person name="Hashimoto T."/>
            <person name="Hashimoto J."/>
            <person name="Teruya K."/>
            <person name="Hirano T."/>
            <person name="Shin-ya K."/>
            <person name="Ikeda H."/>
            <person name="Liu H."/>
            <person name="Nishiyama M."/>
            <person name="Kuzuyama T."/>
        </authorList>
    </citation>
    <scope>NUCLEOTIDE SEQUENCE</scope>
    <source>
        <strain evidence="2">4083-SVS6</strain>
    </source>
</reference>
<evidence type="ECO:0000313" key="2">
    <source>
        <dbReference type="EMBL" id="BAQ21945.1"/>
    </source>
</evidence>
<dbReference type="SMR" id="A0A0B6VRF8"/>
<gene>
    <name evidence="2" type="primary">vstJ</name>
</gene>
<name>A0A0B6VRF8_9ACTN</name>
<protein>
    <submittedName>
        <fullName evidence="2">[4+2]-cycloaddition catalyzing enzyme</fullName>
    </submittedName>
</protein>
<evidence type="ECO:0000259" key="1">
    <source>
        <dbReference type="Pfam" id="PF18678"/>
    </source>
</evidence>
<dbReference type="GO" id="GO:0016853">
    <property type="term" value="F:isomerase activity"/>
    <property type="evidence" value="ECO:0007669"/>
    <property type="project" value="InterPro"/>
</dbReference>
<organism evidence="2">
    <name type="scientific">Streptomyces versipellis</name>
    <dbReference type="NCBI Taxonomy" id="67375"/>
    <lineage>
        <taxon>Bacteria</taxon>
        <taxon>Bacillati</taxon>
        <taxon>Actinomycetota</taxon>
        <taxon>Actinomycetes</taxon>
        <taxon>Kitasatosporales</taxon>
        <taxon>Streptomycetaceae</taxon>
        <taxon>Streptomyces</taxon>
    </lineage>
</organism>
<dbReference type="EMBL" id="LC006086">
    <property type="protein sequence ID" value="BAQ21945.1"/>
    <property type="molecule type" value="Genomic_DNA"/>
</dbReference>
<dbReference type="GO" id="GO:0017000">
    <property type="term" value="P:antibiotic biosynthetic process"/>
    <property type="evidence" value="ECO:0007669"/>
    <property type="project" value="InterPro"/>
</dbReference>
<dbReference type="AlphaFoldDB" id="A0A0B6VRF8"/>
<proteinExistence type="predicted"/>
<accession>A0A0B6VRF8</accession>
<dbReference type="Pfam" id="PF18678">
    <property type="entry name" value="AOC_like"/>
    <property type="match status" value="1"/>
</dbReference>
<feature type="domain" description="Allene oxide cyclase barrel-like" evidence="1">
    <location>
        <begin position="29"/>
        <end position="126"/>
    </location>
</feature>
<dbReference type="InterPro" id="IPR041013">
    <property type="entry name" value="AOC-like"/>
</dbReference>